<comment type="caution">
    <text evidence="14">The sequence shown here is derived from an EMBL/GenBank/DDBJ whole genome shotgun (WGS) entry which is preliminary data.</text>
</comment>
<dbReference type="EMBL" id="JADFTS010000005">
    <property type="protein sequence ID" value="KAF9605656.1"/>
    <property type="molecule type" value="Genomic_DNA"/>
</dbReference>
<evidence type="ECO:0000256" key="9">
    <source>
        <dbReference type="ARBA" id="ARBA00023163"/>
    </source>
</evidence>
<dbReference type="InterPro" id="IPR003889">
    <property type="entry name" value="FYrich_C"/>
</dbReference>
<evidence type="ECO:0000259" key="13">
    <source>
        <dbReference type="PROSITE" id="PS51184"/>
    </source>
</evidence>
<dbReference type="Proteomes" id="UP000631114">
    <property type="component" value="Unassembled WGS sequence"/>
</dbReference>
<dbReference type="Pfam" id="PF02375">
    <property type="entry name" value="JmjN"/>
    <property type="match status" value="1"/>
</dbReference>
<dbReference type="PANTHER" id="PTHR10694:SF113">
    <property type="entry name" value="PROTEIN JUMONJI"/>
    <property type="match status" value="1"/>
</dbReference>
<dbReference type="Pfam" id="PF02928">
    <property type="entry name" value="zf-C5HC2"/>
    <property type="match status" value="1"/>
</dbReference>
<dbReference type="SMART" id="SM00541">
    <property type="entry name" value="FYRN"/>
    <property type="match status" value="1"/>
</dbReference>
<organism evidence="14 15">
    <name type="scientific">Coptis chinensis</name>
    <dbReference type="NCBI Taxonomy" id="261450"/>
    <lineage>
        <taxon>Eukaryota</taxon>
        <taxon>Viridiplantae</taxon>
        <taxon>Streptophyta</taxon>
        <taxon>Embryophyta</taxon>
        <taxon>Tracheophyta</taxon>
        <taxon>Spermatophyta</taxon>
        <taxon>Magnoliopsida</taxon>
        <taxon>Ranunculales</taxon>
        <taxon>Ranunculaceae</taxon>
        <taxon>Coptidoideae</taxon>
        <taxon>Coptis</taxon>
    </lineage>
</organism>
<dbReference type="Gene3D" id="2.60.120.650">
    <property type="entry name" value="Cupin"/>
    <property type="match status" value="1"/>
</dbReference>
<dbReference type="PANTHER" id="PTHR10694">
    <property type="entry name" value="LYSINE-SPECIFIC DEMETHYLASE"/>
    <property type="match status" value="1"/>
</dbReference>
<evidence type="ECO:0000256" key="1">
    <source>
        <dbReference type="ARBA" id="ARBA00001954"/>
    </source>
</evidence>
<dbReference type="OrthoDB" id="1678912at2759"/>
<accession>A0A835HTW0</accession>
<dbReference type="Pfam" id="PF05964">
    <property type="entry name" value="FYRN"/>
    <property type="match status" value="1"/>
</dbReference>
<dbReference type="PROSITE" id="PS51183">
    <property type="entry name" value="JMJN"/>
    <property type="match status" value="1"/>
</dbReference>
<gene>
    <name evidence="14" type="ORF">IFM89_017999</name>
</gene>
<dbReference type="SUPFAM" id="SSF51197">
    <property type="entry name" value="Clavaminate synthase-like"/>
    <property type="match status" value="1"/>
</dbReference>
<evidence type="ECO:0000256" key="11">
    <source>
        <dbReference type="SAM" id="MobiDB-lite"/>
    </source>
</evidence>
<evidence type="ECO:0000259" key="12">
    <source>
        <dbReference type="PROSITE" id="PS51183"/>
    </source>
</evidence>
<dbReference type="GO" id="GO:0046872">
    <property type="term" value="F:metal ion binding"/>
    <property type="evidence" value="ECO:0007669"/>
    <property type="project" value="UniProtKB-KW"/>
</dbReference>
<dbReference type="GO" id="GO:0000785">
    <property type="term" value="C:chromatin"/>
    <property type="evidence" value="ECO:0007669"/>
    <property type="project" value="TreeGrafter"/>
</dbReference>
<keyword evidence="8" id="KW-0805">Transcription regulation</keyword>
<keyword evidence="7" id="KW-0408">Iron</keyword>
<keyword evidence="6" id="KW-0560">Oxidoreductase</keyword>
<dbReference type="SMART" id="SM00558">
    <property type="entry name" value="JmjC"/>
    <property type="match status" value="1"/>
</dbReference>
<evidence type="ECO:0000256" key="6">
    <source>
        <dbReference type="ARBA" id="ARBA00023002"/>
    </source>
</evidence>
<sequence>MGTECIRTCVKEEIVDPSVPPGFESLTSFILKKMDDCEVKMTSIPSVGVSESQPAEMAAKSDISDNAKLTRCLRRRPWINYNQLNNSSGEESDSEQIDQNISSRPQLPKGVVRGCTDCSNCQKVIARWHPKDACRPILGDAPVFYPTEEEFKDTLKYIASIRPRAERYGICRIVPPSSWNPPCPLKEDNIWKHSRFSTRIQRVDKLQNRDSVVKRSRMHTKTKKKKRKCGEMGTDCGVNGGLMQPNGMGSEFGFEPGPKITLEAFQEYANDFKGQYFQKEVDADSGGSRNMLEKQWEPSVENIEGEYWRMVEKPTEEIEVLYGADLETGLFGSGFPKESSTMECSNYDNKYLNSGWNLNNFARLPGSVLSFESGDISGVMHVEDHHFYSMNYMHFGAPKIWYGVPGEDAVKLEAAMRKHLPDLFQEQPDLLHKLVTQLSPSILLSEGVPVYRCVQNPREFVLTFPRGYHSGFNCGFNCAEAVNVAPLDWLPHGQNAIELYREQGRKTSVSHDKMLLGAAREAVRAQWELSLLRKSTLDNLRWKDVCGKDGILANALKTRVEMERVKREYLCTSSRSAKMDANFDATCERECIVCFYDLHLSAVGCQCSPEKFTCLSHAKQLCSCAWSEKTCLFRYEIKELNILVEALGGKLSAVYRWAKLDLGLALSSYASKDNVRVPDSNDKQPRSSEPLKQENGSFHGTISTGVNGLPPTLNQETKKPVIQVTSINDLIRPSLYEGTKQKELGFLDDSCPPGFEGKSPSNALYPPGFEKIKPPQAASLNEQKPTEPTPSILNSLTNSRVDIFSQSSEKPPAVFMGSKGWSQSCVPDGSSFKKEVAENNQGLVQRCPAFSSNFFTAPVCRLSREDMSYTEIPRGNCNQTQALDRDKTLNISVAHQPQTKKSLSSGNGNLILLSDYARDDPGKLCMNGTTGDSNAQYSEVSARLTNCDVKASPCNHQNNQVLDIPETNASILGEGDIRMLPHVEKESHHMHAGSVKIKNNEMGDKCVEHNFMDPRDSLMVGPSPQNRSCNVESLFAKTSKDLFSIGESSDCNVANAGSHSQYSQLHGNAEQDNEGGNENKGLGSALSLAEKAKPLTGSSPLFPNNLDRYYRQKGPRIAKVVRRINCSVEPLEFGTVLPGKSWSSSQAIFPKGFKSRVSYLSVLDPTKKCFYVSQIVDAGLLGPLFMVLVEECPTEVFVHLSASRCWDMVRDKVNQEIRKQHTLGRQHLPPLQPPGSLDGLEMFGFTSPAIMQAIEAIDRNRVCTDYWKSRPLVQRLHNSFAGDPTTNLEADDKANPIKSLFKKANPEELHSLYSILSDNKPAVDIGLVTQLLMEEIQNRPK</sequence>
<proteinExistence type="predicted"/>
<evidence type="ECO:0000256" key="5">
    <source>
        <dbReference type="ARBA" id="ARBA00022964"/>
    </source>
</evidence>
<keyword evidence="3" id="KW-0479">Metal-binding</keyword>
<dbReference type="SMART" id="SM00542">
    <property type="entry name" value="FYRC"/>
    <property type="match status" value="1"/>
</dbReference>
<evidence type="ECO:0000313" key="14">
    <source>
        <dbReference type="EMBL" id="KAF9605656.1"/>
    </source>
</evidence>
<keyword evidence="5" id="KW-0223">Dioxygenase</keyword>
<dbReference type="InterPro" id="IPR004198">
    <property type="entry name" value="Znf_C5HC2"/>
</dbReference>
<reference evidence="14 15" key="1">
    <citation type="submission" date="2020-10" db="EMBL/GenBank/DDBJ databases">
        <title>The Coptis chinensis genome and diversification of protoberbering-type alkaloids.</title>
        <authorList>
            <person name="Wang B."/>
            <person name="Shu S."/>
            <person name="Song C."/>
            <person name="Liu Y."/>
        </authorList>
    </citation>
    <scope>NUCLEOTIDE SEQUENCE [LARGE SCALE GENOMIC DNA]</scope>
    <source>
        <strain evidence="14">HL-2020</strain>
        <tissue evidence="14">Leaf</tissue>
    </source>
</reference>
<comment type="subcellular location">
    <subcellularLocation>
        <location evidence="2">Nucleus</location>
    </subcellularLocation>
</comment>
<dbReference type="GO" id="GO:0034647">
    <property type="term" value="F:histone H3K4me/H3K4me2/H3K4me3 demethylase activity"/>
    <property type="evidence" value="ECO:0007669"/>
    <property type="project" value="TreeGrafter"/>
</dbReference>
<feature type="region of interest" description="Disordered" evidence="11">
    <location>
        <begin position="1062"/>
        <end position="1082"/>
    </location>
</feature>
<dbReference type="InterPro" id="IPR003347">
    <property type="entry name" value="JmjC_dom"/>
</dbReference>
<dbReference type="InterPro" id="IPR003888">
    <property type="entry name" value="FYrich_N"/>
</dbReference>
<dbReference type="PROSITE" id="PS51543">
    <property type="entry name" value="FYRC"/>
    <property type="match status" value="1"/>
</dbReference>
<keyword evidence="15" id="KW-1185">Reference proteome</keyword>
<dbReference type="PROSITE" id="PS51184">
    <property type="entry name" value="JMJC"/>
    <property type="match status" value="1"/>
</dbReference>
<feature type="domain" description="JmjC" evidence="13">
    <location>
        <begin position="344"/>
        <end position="501"/>
    </location>
</feature>
<feature type="domain" description="JmjN" evidence="12">
    <location>
        <begin position="141"/>
        <end position="182"/>
    </location>
</feature>
<dbReference type="PROSITE" id="PS51542">
    <property type="entry name" value="FYRN"/>
    <property type="match status" value="1"/>
</dbReference>
<feature type="region of interest" description="Disordered" evidence="11">
    <location>
        <begin position="207"/>
        <end position="230"/>
    </location>
</feature>
<name>A0A835HTW0_9MAGN</name>
<evidence type="ECO:0008006" key="16">
    <source>
        <dbReference type="Google" id="ProtNLM"/>
    </source>
</evidence>
<feature type="region of interest" description="Disordered" evidence="11">
    <location>
        <begin position="675"/>
        <end position="714"/>
    </location>
</feature>
<dbReference type="GO" id="GO:0045814">
    <property type="term" value="P:negative regulation of gene expression, epigenetic"/>
    <property type="evidence" value="ECO:0007669"/>
    <property type="project" value="UniProtKB-ARBA"/>
</dbReference>
<dbReference type="FunFam" id="3.30.160.360:FF:000005">
    <property type="entry name" value="Putative lysine-specific demethylase JMJ16"/>
    <property type="match status" value="1"/>
</dbReference>
<keyword evidence="4" id="KW-0156">Chromatin regulator</keyword>
<evidence type="ECO:0000256" key="3">
    <source>
        <dbReference type="ARBA" id="ARBA00022723"/>
    </source>
</evidence>
<dbReference type="InterPro" id="IPR003349">
    <property type="entry name" value="JmjN"/>
</dbReference>
<feature type="compositionally biased region" description="Basic and acidic residues" evidence="11">
    <location>
        <begin position="675"/>
        <end position="692"/>
    </location>
</feature>
<feature type="compositionally biased region" description="Polar residues" evidence="11">
    <location>
        <begin position="694"/>
        <end position="706"/>
    </location>
</feature>
<dbReference type="SMART" id="SM00545">
    <property type="entry name" value="JmjN"/>
    <property type="match status" value="1"/>
</dbReference>
<dbReference type="Gene3D" id="3.30.160.360">
    <property type="match status" value="1"/>
</dbReference>
<evidence type="ECO:0000256" key="8">
    <source>
        <dbReference type="ARBA" id="ARBA00023015"/>
    </source>
</evidence>
<dbReference type="Pfam" id="PF02373">
    <property type="entry name" value="JmjC"/>
    <property type="match status" value="1"/>
</dbReference>
<evidence type="ECO:0000256" key="10">
    <source>
        <dbReference type="ARBA" id="ARBA00023242"/>
    </source>
</evidence>
<evidence type="ECO:0000256" key="7">
    <source>
        <dbReference type="ARBA" id="ARBA00023004"/>
    </source>
</evidence>
<feature type="compositionally biased region" description="Basic residues" evidence="11">
    <location>
        <begin position="214"/>
        <end position="228"/>
    </location>
</feature>
<feature type="region of interest" description="Disordered" evidence="11">
    <location>
        <begin position="764"/>
        <end position="794"/>
    </location>
</feature>
<protein>
    <recommendedName>
        <fullName evidence="16">Lysine-specific demethylase JMJ16</fullName>
    </recommendedName>
</protein>
<dbReference type="GO" id="GO:0005634">
    <property type="term" value="C:nucleus"/>
    <property type="evidence" value="ECO:0007669"/>
    <property type="project" value="UniProtKB-SubCell"/>
</dbReference>
<keyword evidence="9" id="KW-0804">Transcription</keyword>
<feature type="region of interest" description="Disordered" evidence="11">
    <location>
        <begin position="84"/>
        <end position="105"/>
    </location>
</feature>
<evidence type="ECO:0000256" key="4">
    <source>
        <dbReference type="ARBA" id="ARBA00022853"/>
    </source>
</evidence>
<keyword evidence="10" id="KW-0539">Nucleus</keyword>
<dbReference type="Pfam" id="PF05965">
    <property type="entry name" value="FYRC"/>
    <property type="match status" value="1"/>
</dbReference>
<evidence type="ECO:0000256" key="2">
    <source>
        <dbReference type="ARBA" id="ARBA00004123"/>
    </source>
</evidence>
<comment type="cofactor">
    <cofactor evidence="1">
        <name>Fe(2+)</name>
        <dbReference type="ChEBI" id="CHEBI:29033"/>
    </cofactor>
</comment>
<evidence type="ECO:0000313" key="15">
    <source>
        <dbReference type="Proteomes" id="UP000631114"/>
    </source>
</evidence>